<feature type="domain" description="GGDEF" evidence="3">
    <location>
        <begin position="250"/>
        <end position="379"/>
    </location>
</feature>
<dbReference type="Gene3D" id="3.30.70.270">
    <property type="match status" value="1"/>
</dbReference>
<dbReference type="eggNOG" id="COG3159">
    <property type="taxonomic scope" value="Bacteria"/>
</dbReference>
<dbReference type="InterPro" id="IPR000160">
    <property type="entry name" value="GGDEF_dom"/>
</dbReference>
<name>A0LL56_SYNFM</name>
<dbReference type="PANTHER" id="PTHR45138">
    <property type="entry name" value="REGULATORY COMPONENTS OF SENSORY TRANSDUCTION SYSTEM"/>
    <property type="match status" value="1"/>
</dbReference>
<evidence type="ECO:0000256" key="1">
    <source>
        <dbReference type="ARBA" id="ARBA00012528"/>
    </source>
</evidence>
<dbReference type="Pfam" id="PF00990">
    <property type="entry name" value="GGDEF"/>
    <property type="match status" value="1"/>
</dbReference>
<dbReference type="GO" id="GO:0052621">
    <property type="term" value="F:diguanylate cyclase activity"/>
    <property type="evidence" value="ECO:0007669"/>
    <property type="project" value="UniProtKB-EC"/>
</dbReference>
<dbReference type="SUPFAM" id="SSF55073">
    <property type="entry name" value="Nucleotide cyclase"/>
    <property type="match status" value="1"/>
</dbReference>
<dbReference type="eggNOG" id="COG3706">
    <property type="taxonomic scope" value="Bacteria"/>
</dbReference>
<evidence type="ECO:0000313" key="5">
    <source>
        <dbReference type="Proteomes" id="UP000001784"/>
    </source>
</evidence>
<dbReference type="STRING" id="335543.Sfum_2478"/>
<dbReference type="InterPro" id="IPR029787">
    <property type="entry name" value="Nucleotide_cyclase"/>
</dbReference>
<dbReference type="InterPro" id="IPR007435">
    <property type="entry name" value="DUF484"/>
</dbReference>
<dbReference type="EC" id="2.7.7.65" evidence="1"/>
<sequence>MMEPTDPAAAPENVLPVDNDREALLAGLSEENEALRAQLEEVVATAATNERIWRHFAEIERILFRTRELDVLVEELLGELKERFQTDQVILFLCHSDILERFFPDLSETREPVSAGTWIVSLPVEIGMALWNVSPKPFLLSEENIEELLEYLPESASPVRSGVMIPLSIHEILFGGLFLGSMDADRYRPRDGTDLLEQLGIKIALAMDNCLTYEKVKDFGIEDPVTGLLNFFQIHTVLEREFRRSRRTGQPLSLLIIDFNFVHELEDFDSGTEVLKHVAGLLSGILPEKESFLGRYGSDEFVLVLPGVEEEEAREVIPYLARTIRKAPFKHRNTAILIQAMIGTATLDDGMKRPQEMLDSAYAELARLKAVHHPEPAEE</sequence>
<evidence type="ECO:0000259" key="3">
    <source>
        <dbReference type="PROSITE" id="PS50887"/>
    </source>
</evidence>
<dbReference type="CDD" id="cd01949">
    <property type="entry name" value="GGDEF"/>
    <property type="match status" value="1"/>
</dbReference>
<comment type="catalytic activity">
    <reaction evidence="2">
        <text>2 GTP = 3',3'-c-di-GMP + 2 diphosphate</text>
        <dbReference type="Rhea" id="RHEA:24898"/>
        <dbReference type="ChEBI" id="CHEBI:33019"/>
        <dbReference type="ChEBI" id="CHEBI:37565"/>
        <dbReference type="ChEBI" id="CHEBI:58805"/>
        <dbReference type="EC" id="2.7.7.65"/>
    </reaction>
</comment>
<dbReference type="SUPFAM" id="SSF55781">
    <property type="entry name" value="GAF domain-like"/>
    <property type="match status" value="1"/>
</dbReference>
<dbReference type="PANTHER" id="PTHR45138:SF9">
    <property type="entry name" value="DIGUANYLATE CYCLASE DGCM-RELATED"/>
    <property type="match status" value="1"/>
</dbReference>
<evidence type="ECO:0000256" key="2">
    <source>
        <dbReference type="ARBA" id="ARBA00034247"/>
    </source>
</evidence>
<dbReference type="OrthoDB" id="5487669at2"/>
<protein>
    <recommendedName>
        <fullName evidence="1">diguanylate cyclase</fullName>
        <ecNumber evidence="1">2.7.7.65</ecNumber>
    </recommendedName>
</protein>
<dbReference type="RefSeq" id="WP_011699326.1">
    <property type="nucleotide sequence ID" value="NC_008554.1"/>
</dbReference>
<dbReference type="SMART" id="SM00065">
    <property type="entry name" value="GAF"/>
    <property type="match status" value="1"/>
</dbReference>
<accession>A0LL56</accession>
<proteinExistence type="predicted"/>
<dbReference type="EMBL" id="CP000478">
    <property type="protein sequence ID" value="ABK18158.1"/>
    <property type="molecule type" value="Genomic_DNA"/>
</dbReference>
<organism evidence="4 5">
    <name type="scientific">Syntrophobacter fumaroxidans (strain DSM 10017 / MPOB)</name>
    <dbReference type="NCBI Taxonomy" id="335543"/>
    <lineage>
        <taxon>Bacteria</taxon>
        <taxon>Pseudomonadati</taxon>
        <taxon>Thermodesulfobacteriota</taxon>
        <taxon>Syntrophobacteria</taxon>
        <taxon>Syntrophobacterales</taxon>
        <taxon>Syntrophobacteraceae</taxon>
        <taxon>Syntrophobacter</taxon>
    </lineage>
</organism>
<dbReference type="InterPro" id="IPR003018">
    <property type="entry name" value="GAF"/>
</dbReference>
<dbReference type="Pfam" id="PF04340">
    <property type="entry name" value="DUF484"/>
    <property type="match status" value="1"/>
</dbReference>
<dbReference type="Proteomes" id="UP000001784">
    <property type="component" value="Chromosome"/>
</dbReference>
<dbReference type="PROSITE" id="PS50887">
    <property type="entry name" value="GGDEF"/>
    <property type="match status" value="1"/>
</dbReference>
<dbReference type="SMART" id="SM00267">
    <property type="entry name" value="GGDEF"/>
    <property type="match status" value="1"/>
</dbReference>
<dbReference type="InterPro" id="IPR029016">
    <property type="entry name" value="GAF-like_dom_sf"/>
</dbReference>
<dbReference type="Gene3D" id="3.30.450.40">
    <property type="match status" value="1"/>
</dbReference>
<dbReference type="InterPro" id="IPR043128">
    <property type="entry name" value="Rev_trsase/Diguanyl_cyclase"/>
</dbReference>
<gene>
    <name evidence="4" type="ordered locus">Sfum_2478</name>
</gene>
<dbReference type="InterPro" id="IPR050469">
    <property type="entry name" value="Diguanylate_Cyclase"/>
</dbReference>
<reference evidence="4 5" key="1">
    <citation type="submission" date="2006-10" db="EMBL/GenBank/DDBJ databases">
        <title>Complete sequence of Syntrophobacter fumaroxidans MPOB.</title>
        <authorList>
            <consortium name="US DOE Joint Genome Institute"/>
            <person name="Copeland A."/>
            <person name="Lucas S."/>
            <person name="Lapidus A."/>
            <person name="Barry K."/>
            <person name="Detter J.C."/>
            <person name="Glavina del Rio T."/>
            <person name="Hammon N."/>
            <person name="Israni S."/>
            <person name="Pitluck S."/>
            <person name="Goltsman E.G."/>
            <person name="Martinez M."/>
            <person name="Schmutz J."/>
            <person name="Larimer F."/>
            <person name="Land M."/>
            <person name="Hauser L."/>
            <person name="Kyrpides N."/>
            <person name="Kim E."/>
            <person name="Boone D.R."/>
            <person name="Brockman F."/>
            <person name="Culley D."/>
            <person name="Ferry J."/>
            <person name="Gunsalus R."/>
            <person name="McInerney M.J."/>
            <person name="Morrison M."/>
            <person name="Plugge C."/>
            <person name="Rohlin L."/>
            <person name="Scholten J."/>
            <person name="Sieber J."/>
            <person name="Stams A.J.M."/>
            <person name="Worm P."/>
            <person name="Henstra A.M."/>
            <person name="Richardson P."/>
        </authorList>
    </citation>
    <scope>NUCLEOTIDE SEQUENCE [LARGE SCALE GENOMIC DNA]</scope>
    <source>
        <strain evidence="5">DSM 10017 / MPOB</strain>
    </source>
</reference>
<keyword evidence="5" id="KW-1185">Reference proteome</keyword>
<dbReference type="InParanoid" id="A0LL56"/>
<dbReference type="KEGG" id="sfu:Sfum_2478"/>
<dbReference type="HOGENOM" id="CLU_729419_0_0_7"/>
<dbReference type="NCBIfam" id="TIGR00254">
    <property type="entry name" value="GGDEF"/>
    <property type="match status" value="1"/>
</dbReference>
<dbReference type="AlphaFoldDB" id="A0LL56"/>
<evidence type="ECO:0000313" key="4">
    <source>
        <dbReference type="EMBL" id="ABK18158.1"/>
    </source>
</evidence>